<sequence>MPELPEVETTRRGIDAVMTGQTLRRLVVREPRMRWPIPPDLPDLLADRLVLECARRGKYLLLRFDHGTQIVHLGMSGSLRRVPEGESPRKHDHVDWIFDHAVLRLHDPRRFGAVLWHDGAKGPIDTHPLLANLGIEPFDPRFDGAWLHDQFRGRSIAVKQALLAGSAVVGVGNIYASESLFRAGIDPRTPAQRISRPRCERLARMIRATLADALASGGSTLRDYVGAGGEPGSYFTIHAAVYERNGQPCRVCATPIRRLVQGQRATYFCPVCQKR</sequence>
<dbReference type="PANTHER" id="PTHR22993:SF9">
    <property type="entry name" value="FORMAMIDOPYRIMIDINE-DNA GLYCOSYLASE"/>
    <property type="match status" value="1"/>
</dbReference>
<dbReference type="InterPro" id="IPR035937">
    <property type="entry name" value="FPG_N"/>
</dbReference>
<dbReference type="SUPFAM" id="SSF46946">
    <property type="entry name" value="S13-like H2TH domain"/>
    <property type="match status" value="1"/>
</dbReference>
<dbReference type="CDD" id="cd08966">
    <property type="entry name" value="EcFpg-like_N"/>
    <property type="match status" value="1"/>
</dbReference>
<evidence type="ECO:0000256" key="7">
    <source>
        <dbReference type="ARBA" id="ARBA00022801"/>
    </source>
</evidence>
<feature type="active site" description="Schiff-base intermediate with DNA" evidence="15">
    <location>
        <position position="2"/>
    </location>
</feature>
<keyword evidence="5 15" id="KW-0227">DNA damage</keyword>
<evidence type="ECO:0000313" key="19">
    <source>
        <dbReference type="Proteomes" id="UP000077037"/>
    </source>
</evidence>
<keyword evidence="10 15" id="KW-0234">DNA repair</keyword>
<comment type="subunit">
    <text evidence="3 15">Monomer.</text>
</comment>
<dbReference type="SMART" id="SM01232">
    <property type="entry name" value="H2TH"/>
    <property type="match status" value="1"/>
</dbReference>
<feature type="domain" description="FPG-type" evidence="16">
    <location>
        <begin position="240"/>
        <end position="274"/>
    </location>
</feature>
<dbReference type="SUPFAM" id="SSF81624">
    <property type="entry name" value="N-terminal domain of MutM-like DNA repair proteins"/>
    <property type="match status" value="1"/>
</dbReference>
<feature type="active site" description="Proton donor; for delta-elimination activity" evidence="15">
    <location>
        <position position="264"/>
    </location>
</feature>
<accession>A0A157P1D2</accession>
<evidence type="ECO:0000256" key="12">
    <source>
        <dbReference type="ARBA" id="ARBA00023268"/>
    </source>
</evidence>
<dbReference type="GO" id="GO:0006284">
    <property type="term" value="P:base-excision repair"/>
    <property type="evidence" value="ECO:0007669"/>
    <property type="project" value="InterPro"/>
</dbReference>
<dbReference type="RefSeq" id="WP_066411527.1">
    <property type="nucleotide sequence ID" value="NZ_FKBS01000014.1"/>
</dbReference>
<dbReference type="Pfam" id="PF06831">
    <property type="entry name" value="H2TH"/>
    <property type="match status" value="1"/>
</dbReference>
<keyword evidence="12 15" id="KW-0511">Multifunctional enzyme</keyword>
<evidence type="ECO:0000256" key="3">
    <source>
        <dbReference type="ARBA" id="ARBA00011245"/>
    </source>
</evidence>
<dbReference type="InterPro" id="IPR015886">
    <property type="entry name" value="H2TH_FPG"/>
</dbReference>
<dbReference type="InterPro" id="IPR000214">
    <property type="entry name" value="Znf_DNA_glyclase/AP_lyase"/>
</dbReference>
<dbReference type="PROSITE" id="PS01242">
    <property type="entry name" value="ZF_FPG_1"/>
    <property type="match status" value="1"/>
</dbReference>
<proteinExistence type="inferred from homology"/>
<evidence type="ECO:0000313" key="18">
    <source>
        <dbReference type="EMBL" id="SAI27365.1"/>
    </source>
</evidence>
<dbReference type="InterPro" id="IPR012319">
    <property type="entry name" value="FPG_cat"/>
</dbReference>
<dbReference type="GO" id="GO:0034039">
    <property type="term" value="F:8-oxo-7,8-dihydroguanine DNA N-glycosylase activity"/>
    <property type="evidence" value="ECO:0007669"/>
    <property type="project" value="TreeGrafter"/>
</dbReference>
<evidence type="ECO:0000256" key="8">
    <source>
        <dbReference type="ARBA" id="ARBA00022833"/>
    </source>
</evidence>
<keyword evidence="6 15" id="KW-0863">Zinc-finger</keyword>
<protein>
    <recommendedName>
        <fullName evidence="15">Formamidopyrimidine-DNA glycosylase</fullName>
        <shortName evidence="15">Fapy-DNA glycosylase</shortName>
        <ecNumber evidence="15">3.2.2.23</ecNumber>
    </recommendedName>
    <alternativeName>
        <fullName evidence="15">DNA-(apurinic or apyrimidinic site) lyase MutM</fullName>
        <shortName evidence="15">AP lyase MutM</shortName>
        <ecNumber evidence="15">4.2.99.18</ecNumber>
    </alternativeName>
</protein>
<dbReference type="GO" id="GO:0003684">
    <property type="term" value="F:damaged DNA binding"/>
    <property type="evidence" value="ECO:0007669"/>
    <property type="project" value="InterPro"/>
</dbReference>
<dbReference type="Proteomes" id="UP000077037">
    <property type="component" value="Unassembled WGS sequence"/>
</dbReference>
<dbReference type="SUPFAM" id="SSF57716">
    <property type="entry name" value="Glucocorticoid receptor-like (DNA-binding domain)"/>
    <property type="match status" value="1"/>
</dbReference>
<keyword evidence="11 15" id="KW-0456">Lyase</keyword>
<evidence type="ECO:0000259" key="17">
    <source>
        <dbReference type="PROSITE" id="PS51068"/>
    </source>
</evidence>
<gene>
    <name evidence="15 18" type="primary">fpg</name>
    <name evidence="15" type="synonym">mutM</name>
    <name evidence="18" type="ORF">SAMEA1982600_02158</name>
</gene>
<dbReference type="EMBL" id="FKBS01000014">
    <property type="protein sequence ID" value="SAI27365.1"/>
    <property type="molecule type" value="Genomic_DNA"/>
</dbReference>
<reference evidence="18 19" key="1">
    <citation type="submission" date="2016-03" db="EMBL/GenBank/DDBJ databases">
        <authorList>
            <consortium name="Pathogen Informatics"/>
        </authorList>
    </citation>
    <scope>NUCLEOTIDE SEQUENCE [LARGE SCALE GENOMIC DNA]</scope>
    <source>
        <strain evidence="18 19">NCTC13364</strain>
    </source>
</reference>
<comment type="similarity">
    <text evidence="2 15">Belongs to the FPG family.</text>
</comment>
<organism evidence="18 19">
    <name type="scientific">Bordetella ansorpii</name>
    <dbReference type="NCBI Taxonomy" id="288768"/>
    <lineage>
        <taxon>Bacteria</taxon>
        <taxon>Pseudomonadati</taxon>
        <taxon>Pseudomonadota</taxon>
        <taxon>Betaproteobacteria</taxon>
        <taxon>Burkholderiales</taxon>
        <taxon>Alcaligenaceae</taxon>
        <taxon>Bordetella</taxon>
    </lineage>
</organism>
<dbReference type="PROSITE" id="PS51068">
    <property type="entry name" value="FPG_CAT"/>
    <property type="match status" value="1"/>
</dbReference>
<evidence type="ECO:0000259" key="16">
    <source>
        <dbReference type="PROSITE" id="PS51066"/>
    </source>
</evidence>
<dbReference type="NCBIfam" id="NF002211">
    <property type="entry name" value="PRK01103.1"/>
    <property type="match status" value="1"/>
</dbReference>
<evidence type="ECO:0000256" key="2">
    <source>
        <dbReference type="ARBA" id="ARBA00009409"/>
    </source>
</evidence>
<dbReference type="InterPro" id="IPR010979">
    <property type="entry name" value="Ribosomal_uS13-like_H2TH"/>
</dbReference>
<keyword evidence="4 15" id="KW-0479">Metal-binding</keyword>
<feature type="domain" description="Formamidopyrimidine-DNA glycosylase catalytic" evidence="17">
    <location>
        <begin position="2"/>
        <end position="112"/>
    </location>
</feature>
<keyword evidence="7 15" id="KW-0378">Hydrolase</keyword>
<evidence type="ECO:0000256" key="11">
    <source>
        <dbReference type="ARBA" id="ARBA00023239"/>
    </source>
</evidence>
<dbReference type="Gene3D" id="1.10.8.50">
    <property type="match status" value="1"/>
</dbReference>
<evidence type="ECO:0000256" key="14">
    <source>
        <dbReference type="ARBA" id="ARBA00044632"/>
    </source>
</evidence>
<dbReference type="Gene3D" id="3.20.190.10">
    <property type="entry name" value="MutM-like, N-terminal"/>
    <property type="match status" value="1"/>
</dbReference>
<dbReference type="InterPro" id="IPR015887">
    <property type="entry name" value="DNA_glyclase_Znf_dom_DNA_BS"/>
</dbReference>
<evidence type="ECO:0000256" key="10">
    <source>
        <dbReference type="ARBA" id="ARBA00023204"/>
    </source>
</evidence>
<comment type="catalytic activity">
    <reaction evidence="14 15">
        <text>2'-deoxyribonucleotide-(2'-deoxyribose 5'-phosphate)-2'-deoxyribonucleotide-DNA = a 3'-end 2'-deoxyribonucleotide-(2,3-dehydro-2,3-deoxyribose 5'-phosphate)-DNA + a 5'-end 5'-phospho-2'-deoxyribonucleoside-DNA + H(+)</text>
        <dbReference type="Rhea" id="RHEA:66592"/>
        <dbReference type="Rhea" id="RHEA-COMP:13180"/>
        <dbReference type="Rhea" id="RHEA-COMP:16897"/>
        <dbReference type="Rhea" id="RHEA-COMP:17067"/>
        <dbReference type="ChEBI" id="CHEBI:15378"/>
        <dbReference type="ChEBI" id="CHEBI:136412"/>
        <dbReference type="ChEBI" id="CHEBI:157695"/>
        <dbReference type="ChEBI" id="CHEBI:167181"/>
        <dbReference type="EC" id="4.2.99.18"/>
    </reaction>
</comment>
<dbReference type="PANTHER" id="PTHR22993">
    <property type="entry name" value="FORMAMIDOPYRIMIDINE-DNA GLYCOSYLASE"/>
    <property type="match status" value="1"/>
</dbReference>
<evidence type="ECO:0000256" key="13">
    <source>
        <dbReference type="ARBA" id="ARBA00023295"/>
    </source>
</evidence>
<dbReference type="HAMAP" id="MF_00103">
    <property type="entry name" value="Fapy_DNA_glycosyl"/>
    <property type="match status" value="1"/>
</dbReference>
<keyword evidence="8 15" id="KW-0862">Zinc</keyword>
<dbReference type="GO" id="GO:0140078">
    <property type="term" value="F:class I DNA-(apurinic or apyrimidinic site) endonuclease activity"/>
    <property type="evidence" value="ECO:0007669"/>
    <property type="project" value="UniProtKB-EC"/>
</dbReference>
<comment type="function">
    <text evidence="15">Involved in base excision repair of DNA damaged by oxidation or by mutagenic agents. Acts as DNA glycosylase that recognizes and removes damaged bases. Has a preference for oxidized purines, such as 7,8-dihydro-8-oxoguanine (8-oxoG). Has AP (apurinic/apyrimidinic) lyase activity and introduces nicks in the DNA strand. Cleaves the DNA backbone by beta-delta elimination to generate a single-strand break at the site of the removed base with both 3'- and 5'-phosphates.</text>
</comment>
<dbReference type="FunFam" id="1.10.8.50:FF:000003">
    <property type="entry name" value="Formamidopyrimidine-DNA glycosylase"/>
    <property type="match status" value="1"/>
</dbReference>
<keyword evidence="9 15" id="KW-0238">DNA-binding</keyword>
<feature type="binding site" evidence="15">
    <location>
        <position position="154"/>
    </location>
    <ligand>
        <name>DNA</name>
        <dbReference type="ChEBI" id="CHEBI:16991"/>
    </ligand>
</feature>
<dbReference type="InterPro" id="IPR020629">
    <property type="entry name" value="FPG_Glyclase"/>
</dbReference>
<feature type="binding site" evidence="15">
    <location>
        <position position="109"/>
    </location>
    <ligand>
        <name>DNA</name>
        <dbReference type="ChEBI" id="CHEBI:16991"/>
    </ligand>
</feature>
<dbReference type="PROSITE" id="PS51066">
    <property type="entry name" value="ZF_FPG_2"/>
    <property type="match status" value="1"/>
</dbReference>
<feature type="active site" description="Proton donor" evidence="15">
    <location>
        <position position="3"/>
    </location>
</feature>
<dbReference type="FunFam" id="3.20.190.10:FF:000001">
    <property type="entry name" value="Formamidopyrimidine-DNA glycosylase"/>
    <property type="match status" value="1"/>
</dbReference>
<evidence type="ECO:0000256" key="4">
    <source>
        <dbReference type="ARBA" id="ARBA00022723"/>
    </source>
</evidence>
<comment type="cofactor">
    <cofactor evidence="15">
        <name>Zn(2+)</name>
        <dbReference type="ChEBI" id="CHEBI:29105"/>
    </cofactor>
    <text evidence="15">Binds 1 zinc ion per subunit.</text>
</comment>
<feature type="binding site" evidence="15">
    <location>
        <position position="91"/>
    </location>
    <ligand>
        <name>DNA</name>
        <dbReference type="ChEBI" id="CHEBI:16991"/>
    </ligand>
</feature>
<dbReference type="GO" id="GO:0008270">
    <property type="term" value="F:zinc ion binding"/>
    <property type="evidence" value="ECO:0007669"/>
    <property type="project" value="UniProtKB-UniRule"/>
</dbReference>
<dbReference type="Pfam" id="PF01149">
    <property type="entry name" value="Fapy_DNA_glyco"/>
    <property type="match status" value="1"/>
</dbReference>
<dbReference type="OrthoDB" id="9800855at2"/>
<dbReference type="SMART" id="SM00898">
    <property type="entry name" value="Fapy_DNA_glyco"/>
    <property type="match status" value="1"/>
</dbReference>
<dbReference type="InterPro" id="IPR010663">
    <property type="entry name" value="Znf_FPG/IleRS"/>
</dbReference>
<evidence type="ECO:0000256" key="6">
    <source>
        <dbReference type="ARBA" id="ARBA00022771"/>
    </source>
</evidence>
<comment type="catalytic activity">
    <reaction evidence="1 15">
        <text>Hydrolysis of DNA containing ring-opened 7-methylguanine residues, releasing 2,6-diamino-4-hydroxy-5-(N-methyl)formamidopyrimidine.</text>
        <dbReference type="EC" id="3.2.2.23"/>
    </reaction>
</comment>
<dbReference type="EC" id="3.2.2.23" evidence="15"/>
<dbReference type="NCBIfam" id="TIGR00577">
    <property type="entry name" value="fpg"/>
    <property type="match status" value="1"/>
</dbReference>
<evidence type="ECO:0000256" key="15">
    <source>
        <dbReference type="HAMAP-Rule" id="MF_00103"/>
    </source>
</evidence>
<feature type="active site" description="Proton donor; for beta-elimination activity" evidence="15">
    <location>
        <position position="58"/>
    </location>
</feature>
<evidence type="ECO:0000256" key="9">
    <source>
        <dbReference type="ARBA" id="ARBA00023125"/>
    </source>
</evidence>
<dbReference type="EC" id="4.2.99.18" evidence="15"/>
<evidence type="ECO:0000256" key="5">
    <source>
        <dbReference type="ARBA" id="ARBA00022763"/>
    </source>
</evidence>
<name>A0A157P1D2_9BORD</name>
<dbReference type="AlphaFoldDB" id="A0A157P1D2"/>
<dbReference type="Pfam" id="PF06827">
    <property type="entry name" value="zf-FPG_IleRS"/>
    <property type="match status" value="1"/>
</dbReference>
<evidence type="ECO:0000256" key="1">
    <source>
        <dbReference type="ARBA" id="ARBA00001668"/>
    </source>
</evidence>
<keyword evidence="13 15" id="KW-0326">Glycosidase</keyword>